<dbReference type="InterPro" id="IPR004045">
    <property type="entry name" value="Glutathione_S-Trfase_N"/>
</dbReference>
<dbReference type="SFLD" id="SFLDS00019">
    <property type="entry name" value="Glutathione_Transferase_(cytos"/>
    <property type="match status" value="1"/>
</dbReference>
<dbReference type="SUPFAM" id="SSF52833">
    <property type="entry name" value="Thioredoxin-like"/>
    <property type="match status" value="1"/>
</dbReference>
<dbReference type="CDD" id="cd03048">
    <property type="entry name" value="GST_N_Ure2p_like"/>
    <property type="match status" value="1"/>
</dbReference>
<keyword evidence="3" id="KW-0808">Transferase</keyword>
<dbReference type="SUPFAM" id="SSF47616">
    <property type="entry name" value="GST C-terminal domain-like"/>
    <property type="match status" value="1"/>
</dbReference>
<dbReference type="Pfam" id="PF00043">
    <property type="entry name" value="GST_C"/>
    <property type="match status" value="1"/>
</dbReference>
<feature type="domain" description="GST C-terminal" evidence="2">
    <location>
        <begin position="98"/>
        <end position="224"/>
    </location>
</feature>
<reference evidence="3 4" key="1">
    <citation type="submission" date="2018-11" db="EMBL/GenBank/DDBJ databases">
        <title>Genomic Encyclopedia of Type Strains, Phase IV (KMG-IV): sequencing the most valuable type-strain genomes for metagenomic binning, comparative biology and taxonomic classification.</title>
        <authorList>
            <person name="Goeker M."/>
        </authorList>
    </citation>
    <scope>NUCLEOTIDE SEQUENCE [LARGE SCALE GENOMIC DNA]</scope>
    <source>
        <strain evidence="3 4">DSM 21945</strain>
    </source>
</reference>
<dbReference type="EMBL" id="RJUL01000005">
    <property type="protein sequence ID" value="ROQ25704.1"/>
    <property type="molecule type" value="Genomic_DNA"/>
</dbReference>
<evidence type="ECO:0000259" key="2">
    <source>
        <dbReference type="PROSITE" id="PS50405"/>
    </source>
</evidence>
<dbReference type="InterPro" id="IPR010987">
    <property type="entry name" value="Glutathione-S-Trfase_C-like"/>
</dbReference>
<dbReference type="RefSeq" id="WP_123421501.1">
    <property type="nucleotide sequence ID" value="NZ_RJUL01000005.1"/>
</dbReference>
<dbReference type="PROSITE" id="PS50404">
    <property type="entry name" value="GST_NTER"/>
    <property type="match status" value="1"/>
</dbReference>
<dbReference type="PANTHER" id="PTHR44051:SF8">
    <property type="entry name" value="GLUTATHIONE S-TRANSFERASE GSTA"/>
    <property type="match status" value="1"/>
</dbReference>
<name>A0A3N1P0Q7_9GAMM</name>
<dbReference type="InterPro" id="IPR040079">
    <property type="entry name" value="Glutathione_S-Trfase"/>
</dbReference>
<gene>
    <name evidence="3" type="ORF">EDC28_1059</name>
</gene>
<comment type="caution">
    <text evidence="3">The sequence shown here is derived from an EMBL/GenBank/DDBJ whole genome shotgun (WGS) entry which is preliminary data.</text>
</comment>
<feature type="domain" description="GST N-terminal" evidence="1">
    <location>
        <begin position="9"/>
        <end position="95"/>
    </location>
</feature>
<organism evidence="3 4">
    <name type="scientific">Gallaecimonas pentaromativorans</name>
    <dbReference type="NCBI Taxonomy" id="584787"/>
    <lineage>
        <taxon>Bacteria</taxon>
        <taxon>Pseudomonadati</taxon>
        <taxon>Pseudomonadota</taxon>
        <taxon>Gammaproteobacteria</taxon>
        <taxon>Enterobacterales</taxon>
        <taxon>Gallaecimonadaceae</taxon>
        <taxon>Gallaecimonas</taxon>
    </lineage>
</organism>
<protein>
    <submittedName>
        <fullName evidence="3">Glutathione S-transferase</fullName>
    </submittedName>
</protein>
<dbReference type="SFLD" id="SFLDG01151">
    <property type="entry name" value="Main.2:_Nu-like"/>
    <property type="match status" value="1"/>
</dbReference>
<evidence type="ECO:0000259" key="1">
    <source>
        <dbReference type="PROSITE" id="PS50404"/>
    </source>
</evidence>
<accession>A0A3N1P0Q7</accession>
<evidence type="ECO:0000313" key="3">
    <source>
        <dbReference type="EMBL" id="ROQ25704.1"/>
    </source>
</evidence>
<dbReference type="STRING" id="584787.GCA_001247655_02764"/>
<dbReference type="Proteomes" id="UP000268033">
    <property type="component" value="Unassembled WGS sequence"/>
</dbReference>
<dbReference type="PANTHER" id="PTHR44051">
    <property type="entry name" value="GLUTATHIONE S-TRANSFERASE-RELATED"/>
    <property type="match status" value="1"/>
</dbReference>
<dbReference type="InterPro" id="IPR004046">
    <property type="entry name" value="GST_C"/>
</dbReference>
<dbReference type="InterPro" id="IPR036249">
    <property type="entry name" value="Thioredoxin-like_sf"/>
</dbReference>
<keyword evidence="4" id="KW-1185">Reference proteome</keyword>
<dbReference type="Pfam" id="PF13409">
    <property type="entry name" value="GST_N_2"/>
    <property type="match status" value="1"/>
</dbReference>
<proteinExistence type="predicted"/>
<dbReference type="AlphaFoldDB" id="A0A3N1P0Q7"/>
<dbReference type="Gene3D" id="1.20.1050.10">
    <property type="match status" value="1"/>
</dbReference>
<dbReference type="PROSITE" id="PS50405">
    <property type="entry name" value="GST_CTER"/>
    <property type="match status" value="1"/>
</dbReference>
<dbReference type="InterPro" id="IPR036282">
    <property type="entry name" value="Glutathione-S-Trfase_C_sf"/>
</dbReference>
<sequence>MAKWPINHPERLQLFSLATPNGQKVSIALEELGIPYEAHTVRIGDDEQFDPQFLAINPNNKIPAIVDPDGPGGELKLFESGAILLYLAEKTGKLLPKDPSERIECIQWVFFQMAGIGPMFGQFGHFYKYAADKCQDPYPVNRYRNEARRLLGVLEKRLAGRQFIMGSEYSIADIATFPWVGCLDWGYNGYQAIGLDDFPTVMAWYERCKNRPASQKGLNVCAFD</sequence>
<evidence type="ECO:0000313" key="4">
    <source>
        <dbReference type="Proteomes" id="UP000268033"/>
    </source>
</evidence>
<dbReference type="Gene3D" id="3.40.30.10">
    <property type="entry name" value="Glutaredoxin"/>
    <property type="match status" value="1"/>
</dbReference>
<dbReference type="GO" id="GO:0016740">
    <property type="term" value="F:transferase activity"/>
    <property type="evidence" value="ECO:0007669"/>
    <property type="project" value="UniProtKB-KW"/>
</dbReference>
<dbReference type="SFLD" id="SFLDG00358">
    <property type="entry name" value="Main_(cytGST)"/>
    <property type="match status" value="1"/>
</dbReference>